<dbReference type="EMBL" id="KP795591">
    <property type="protein sequence ID" value="AKN38538.1"/>
    <property type="molecule type" value="Genomic_DNA"/>
</dbReference>
<protein>
    <recommendedName>
        <fullName evidence="1">KfrA N-terminal DNA-binding domain-containing protein</fullName>
    </recommendedName>
</protein>
<organism evidence="2">
    <name type="scientific">Vibrio tasmaniensis</name>
    <dbReference type="NCBI Taxonomy" id="212663"/>
    <lineage>
        <taxon>Bacteria</taxon>
        <taxon>Pseudomonadati</taxon>
        <taxon>Pseudomonadota</taxon>
        <taxon>Gammaproteobacteria</taxon>
        <taxon>Vibrionales</taxon>
        <taxon>Vibrionaceae</taxon>
        <taxon>Vibrio</taxon>
    </lineage>
</organism>
<dbReference type="Pfam" id="PF11740">
    <property type="entry name" value="KfrA_N"/>
    <property type="match status" value="1"/>
</dbReference>
<accession>A0A0H3ZQ90</accession>
<evidence type="ECO:0000313" key="2">
    <source>
        <dbReference type="EMBL" id="AKN38538.1"/>
    </source>
</evidence>
<feature type="domain" description="KfrA N-terminal DNA-binding" evidence="1">
    <location>
        <begin position="8"/>
        <end position="112"/>
    </location>
</feature>
<sequence length="138" mass="15468">MAEQSGVTFEQVSKAATAMLTQGTKPSVRNVMQVTGGKTETVSKLLRDFHDKRNAEVIKMADELGSSKIAELLADEMQSVVERKTASLQQMISDQKAQLDEAIELLEEKKKTVSTVLKWQRPEPLNSLMKPMIKRLKH</sequence>
<proteinExistence type="predicted"/>
<dbReference type="AlphaFoldDB" id="A0A0H3ZQ90"/>
<evidence type="ECO:0000259" key="1">
    <source>
        <dbReference type="Pfam" id="PF11740"/>
    </source>
</evidence>
<dbReference type="InterPro" id="IPR021104">
    <property type="entry name" value="KfrA_DNA-bd_N"/>
</dbReference>
<name>A0A0H3ZQ90_9VIBR</name>
<reference evidence="2" key="1">
    <citation type="journal article" date="2015" name="MBio">
        <title>Eco-Evolutionary Dynamics of Episomes among Ecologically Cohesive Bacterial Populations.</title>
        <authorList>
            <person name="Xue H."/>
            <person name="Cordero O.X."/>
            <person name="Camas F.M."/>
            <person name="Trimble W."/>
            <person name="Meyer F."/>
            <person name="Guglielmini J."/>
            <person name="Rocha E.P."/>
            <person name="Polz M.F."/>
        </authorList>
    </citation>
    <scope>NUCLEOTIDE SEQUENCE</scope>
    <source>
        <strain evidence="2">FF_112</strain>
    </source>
</reference>